<dbReference type="GO" id="GO:0036444">
    <property type="term" value="P:calcium import into the mitochondrion"/>
    <property type="evidence" value="ECO:0007669"/>
    <property type="project" value="UniProtKB-UniRule"/>
</dbReference>
<protein>
    <recommendedName>
        <fullName evidence="3 14">Essential MCU regulator, mitochondrial</fullName>
    </recommendedName>
    <alternativeName>
        <fullName evidence="14">Single-pass membrane protein with aspartate-rich tail 1, mitochondrial</fullName>
    </alternativeName>
</protein>
<keyword evidence="5 14" id="KW-0109">Calcium transport</keyword>
<evidence type="ECO:0000256" key="4">
    <source>
        <dbReference type="ARBA" id="ARBA00022448"/>
    </source>
</evidence>
<keyword evidence="6" id="KW-0812">Transmembrane</keyword>
<evidence type="ECO:0000256" key="9">
    <source>
        <dbReference type="ARBA" id="ARBA00022946"/>
    </source>
</evidence>
<evidence type="ECO:0000256" key="3">
    <source>
        <dbReference type="ARBA" id="ARBA00022180"/>
    </source>
</evidence>
<dbReference type="Pfam" id="PF10161">
    <property type="entry name" value="DDDD"/>
    <property type="match status" value="1"/>
</dbReference>
<dbReference type="KEGG" id="mde:101900778"/>
<proteinExistence type="inferred from homology"/>
<reference evidence="15" key="1">
    <citation type="submission" date="2020-05" db="UniProtKB">
        <authorList>
            <consortium name="EnsemblMetazoa"/>
        </authorList>
    </citation>
    <scope>IDENTIFICATION</scope>
    <source>
        <strain evidence="15">Aabys</strain>
    </source>
</reference>
<evidence type="ECO:0000256" key="2">
    <source>
        <dbReference type="ARBA" id="ARBA00008958"/>
    </source>
</evidence>
<comment type="function">
    <text evidence="14">Essential regulatory subunit of the mitochondrial calcium uniporter complex (uniplex), a complex that mediates calcium uptake into mitochondria.</text>
</comment>
<accession>A0A1I8MES3</accession>
<keyword evidence="10" id="KW-1133">Transmembrane helix</keyword>
<dbReference type="VEuPathDB" id="VectorBase:MDOA004157"/>
<evidence type="ECO:0000256" key="7">
    <source>
        <dbReference type="ARBA" id="ARBA00022792"/>
    </source>
</evidence>
<evidence type="ECO:0000256" key="8">
    <source>
        <dbReference type="ARBA" id="ARBA00022837"/>
    </source>
</evidence>
<dbReference type="eggNOG" id="KOG4542">
    <property type="taxonomic scope" value="Eukaryota"/>
</dbReference>
<evidence type="ECO:0000256" key="5">
    <source>
        <dbReference type="ARBA" id="ARBA00022568"/>
    </source>
</evidence>
<evidence type="ECO:0000256" key="6">
    <source>
        <dbReference type="ARBA" id="ARBA00022692"/>
    </source>
</evidence>
<gene>
    <name evidence="15" type="primary">101900778</name>
    <name evidence="17" type="synonym">LOC101900778</name>
</gene>
<dbReference type="GO" id="GO:1990246">
    <property type="term" value="C:uniplex complex"/>
    <property type="evidence" value="ECO:0007669"/>
    <property type="project" value="UniProtKB-UniRule"/>
</dbReference>
<keyword evidence="13" id="KW-0472">Membrane</keyword>
<evidence type="ECO:0000256" key="13">
    <source>
        <dbReference type="ARBA" id="ARBA00023136"/>
    </source>
</evidence>
<reference evidence="17" key="2">
    <citation type="submission" date="2025-04" db="UniProtKB">
        <authorList>
            <consortium name="RefSeq"/>
        </authorList>
    </citation>
    <scope>IDENTIFICATION</scope>
    <source>
        <strain evidence="17">Aabys</strain>
    </source>
</reference>
<dbReference type="PANTHER" id="PTHR33904">
    <property type="entry name" value="ESSENTIAL MCU REGULATOR, MITOCHONDRIAL"/>
    <property type="match status" value="1"/>
</dbReference>
<evidence type="ECO:0000313" key="16">
    <source>
        <dbReference type="Proteomes" id="UP001652621"/>
    </source>
</evidence>
<keyword evidence="9 14" id="KW-0809">Transit peptide</keyword>
<dbReference type="GO" id="GO:0051560">
    <property type="term" value="P:mitochondrial calcium ion homeostasis"/>
    <property type="evidence" value="ECO:0007669"/>
    <property type="project" value="UniProtKB-UniRule"/>
</dbReference>
<dbReference type="STRING" id="7370.A0A1I8MES3"/>
<dbReference type="InterPro" id="IPR018782">
    <property type="entry name" value="MCU_reg"/>
</dbReference>
<dbReference type="RefSeq" id="XP_005178452.1">
    <property type="nucleotide sequence ID" value="XM_005178395.3"/>
</dbReference>
<keyword evidence="8 14" id="KW-0106">Calcium</keyword>
<keyword evidence="7 14" id="KW-0999">Mitochondrion inner membrane</keyword>
<comment type="subunit">
    <text evidence="14">Component of the uniplex complex. Interacts (via the transmembrane region) with MCU (via the first transmembrane region); the interaction is direct.</text>
</comment>
<dbReference type="EnsemblMetazoa" id="MDOA004157-RA">
    <property type="protein sequence ID" value="MDOA004157-PA"/>
    <property type="gene ID" value="MDOA004157"/>
</dbReference>
<comment type="similarity">
    <text evidence="2 14">Belongs to the SMDT1/EMRE family.</text>
</comment>
<evidence type="ECO:0000313" key="15">
    <source>
        <dbReference type="EnsemblMetazoa" id="MDOA004157-PA"/>
    </source>
</evidence>
<evidence type="ECO:0000256" key="12">
    <source>
        <dbReference type="ARBA" id="ARBA00023128"/>
    </source>
</evidence>
<keyword evidence="12 14" id="KW-0496">Mitochondrion</keyword>
<evidence type="ECO:0000256" key="1">
    <source>
        <dbReference type="ARBA" id="ARBA00004434"/>
    </source>
</evidence>
<evidence type="ECO:0000256" key="11">
    <source>
        <dbReference type="ARBA" id="ARBA00023065"/>
    </source>
</evidence>
<keyword evidence="16" id="KW-1185">Reference proteome</keyword>
<comment type="subcellular location">
    <subcellularLocation>
        <location evidence="1 14">Mitochondrion inner membrane</location>
        <topology evidence="1 14">Single-pass membrane protein</topology>
    </subcellularLocation>
</comment>
<dbReference type="PANTHER" id="PTHR33904:SF1">
    <property type="entry name" value="ESSENTIAL MCU REGULATOR, MITOCHONDRIAL"/>
    <property type="match status" value="1"/>
</dbReference>
<organism evidence="15">
    <name type="scientific">Musca domestica</name>
    <name type="common">House fly</name>
    <dbReference type="NCBI Taxonomy" id="7370"/>
    <lineage>
        <taxon>Eukaryota</taxon>
        <taxon>Metazoa</taxon>
        <taxon>Ecdysozoa</taxon>
        <taxon>Arthropoda</taxon>
        <taxon>Hexapoda</taxon>
        <taxon>Insecta</taxon>
        <taxon>Pterygota</taxon>
        <taxon>Neoptera</taxon>
        <taxon>Endopterygota</taxon>
        <taxon>Diptera</taxon>
        <taxon>Brachycera</taxon>
        <taxon>Muscomorpha</taxon>
        <taxon>Muscoidea</taxon>
        <taxon>Muscidae</taxon>
        <taxon>Musca</taxon>
    </lineage>
</organism>
<keyword evidence="4 14" id="KW-0813">Transport</keyword>
<evidence type="ECO:0000256" key="10">
    <source>
        <dbReference type="ARBA" id="ARBA00022989"/>
    </source>
</evidence>
<dbReference type="OrthoDB" id="10039145at2759"/>
<dbReference type="Proteomes" id="UP001652621">
    <property type="component" value="Unplaced"/>
</dbReference>
<dbReference type="AlphaFoldDB" id="A0A1I8MES3"/>
<name>A0A1I8MES3_MUSDO</name>
<keyword evidence="11 14" id="KW-0406">Ion transport</keyword>
<evidence type="ECO:0000256" key="14">
    <source>
        <dbReference type="RuleBase" id="RU369077"/>
    </source>
</evidence>
<evidence type="ECO:0000313" key="17">
    <source>
        <dbReference type="RefSeq" id="XP_005178452.1"/>
    </source>
</evidence>
<dbReference type="VEuPathDB" id="VectorBase:MDOMA2_021137"/>
<sequence>MLITRIAQIRAAAATLSAASSPVMRQLLGRAITETQRRQSTHFRSGALKPKPEETPFGMVGVLCSVLPGLFIGAAISKSVANFLEENDLFVPEDDDDDED</sequence>